<dbReference type="InterPro" id="IPR036206">
    <property type="entry name" value="ThiamineP_synth_sf"/>
</dbReference>
<reference evidence="13 14" key="1">
    <citation type="journal article" date="2010" name="Stand. Genomic Sci.">
        <title>Complete genome sequence of Ilyobacter polytropus type strain (CuHbu1).</title>
        <authorList>
            <person name="Sikorski J."/>
            <person name="Chertkov O."/>
            <person name="Lapidus A."/>
            <person name="Nolan M."/>
            <person name="Lucas S."/>
            <person name="Del Rio T.G."/>
            <person name="Tice H."/>
            <person name="Cheng J.F."/>
            <person name="Tapia R."/>
            <person name="Han C."/>
            <person name="Goodwin L."/>
            <person name="Pitluck S."/>
            <person name="Liolios K."/>
            <person name="Ivanova N."/>
            <person name="Mavromatis K."/>
            <person name="Mikhailova N."/>
            <person name="Pati A."/>
            <person name="Chen A."/>
            <person name="Palaniappan K."/>
            <person name="Land M."/>
            <person name="Hauser L."/>
            <person name="Chang Y.J."/>
            <person name="Jeffries C.D."/>
            <person name="Brambilla E."/>
            <person name="Yasawong M."/>
            <person name="Rohde M."/>
            <person name="Pukall R."/>
            <person name="Spring S."/>
            <person name="Goker M."/>
            <person name="Woyke T."/>
            <person name="Bristow J."/>
            <person name="Eisen J.A."/>
            <person name="Markowitz V."/>
            <person name="Hugenholtz P."/>
            <person name="Kyrpides N.C."/>
            <person name="Klenk H.P."/>
        </authorList>
    </citation>
    <scope>NUCLEOTIDE SEQUENCE [LARGE SCALE GENOMIC DNA]</scope>
    <source>
        <strain evidence="14">ATCC 51220 / DSM 2926 / LMG 16218 / CuHBu1</strain>
    </source>
</reference>
<feature type="binding site" evidence="9">
    <location>
        <position position="93"/>
    </location>
    <ligand>
        <name>Mg(2+)</name>
        <dbReference type="ChEBI" id="CHEBI:18420"/>
    </ligand>
</feature>
<evidence type="ECO:0000256" key="2">
    <source>
        <dbReference type="ARBA" id="ARBA00022679"/>
    </source>
</evidence>
<dbReference type="EMBL" id="CP002281">
    <property type="protein sequence ID" value="ADO82967.1"/>
    <property type="molecule type" value="Genomic_DNA"/>
</dbReference>
<gene>
    <name evidence="9" type="primary">thiE</name>
    <name evidence="13" type="ordered locus">Ilyop_1186</name>
</gene>
<evidence type="ECO:0000259" key="12">
    <source>
        <dbReference type="Pfam" id="PF02581"/>
    </source>
</evidence>
<dbReference type="Proteomes" id="UP000006875">
    <property type="component" value="Chromosome"/>
</dbReference>
<comment type="catalytic activity">
    <reaction evidence="6 9 10">
        <text>4-methyl-5-(2-phosphooxyethyl)-thiazole + 4-amino-2-methyl-5-(diphosphooxymethyl)pyrimidine + H(+) = thiamine phosphate + diphosphate</text>
        <dbReference type="Rhea" id="RHEA:22328"/>
        <dbReference type="ChEBI" id="CHEBI:15378"/>
        <dbReference type="ChEBI" id="CHEBI:33019"/>
        <dbReference type="ChEBI" id="CHEBI:37575"/>
        <dbReference type="ChEBI" id="CHEBI:57841"/>
        <dbReference type="ChEBI" id="CHEBI:58296"/>
        <dbReference type="EC" id="2.5.1.3"/>
    </reaction>
</comment>
<dbReference type="GO" id="GO:0004789">
    <property type="term" value="F:thiamine-phosphate diphosphorylase activity"/>
    <property type="evidence" value="ECO:0007669"/>
    <property type="project" value="UniProtKB-UniRule"/>
</dbReference>
<comment type="function">
    <text evidence="9">Condenses 4-methyl-5-(beta-hydroxyethyl)thiazole monophosphate (THZ-P) and 2-methyl-4-amino-5-hydroxymethyl pyrimidine pyrophosphate (HMP-PP) to form thiamine monophosphate (TMP).</text>
</comment>
<dbReference type="HOGENOM" id="CLU_018272_3_2_0"/>
<dbReference type="InterPro" id="IPR034291">
    <property type="entry name" value="TMP_synthase"/>
</dbReference>
<feature type="binding site" evidence="9">
    <location>
        <begin position="41"/>
        <end position="45"/>
    </location>
    <ligand>
        <name>4-amino-2-methyl-5-(diphosphooxymethyl)pyrimidine</name>
        <dbReference type="ChEBI" id="CHEBI:57841"/>
    </ligand>
</feature>
<evidence type="ECO:0000256" key="11">
    <source>
        <dbReference type="RuleBase" id="RU004253"/>
    </source>
</evidence>
<dbReference type="eggNOG" id="COG0352">
    <property type="taxonomic scope" value="Bacteria"/>
</dbReference>
<dbReference type="HAMAP" id="MF_00097">
    <property type="entry name" value="TMP_synthase"/>
    <property type="match status" value="1"/>
</dbReference>
<evidence type="ECO:0000256" key="7">
    <source>
        <dbReference type="ARBA" id="ARBA00047851"/>
    </source>
</evidence>
<feature type="binding site" evidence="9">
    <location>
        <position position="141"/>
    </location>
    <ligand>
        <name>4-amino-2-methyl-5-(diphosphooxymethyl)pyrimidine</name>
        <dbReference type="ChEBI" id="CHEBI:57841"/>
    </ligand>
</feature>
<dbReference type="NCBIfam" id="TIGR00693">
    <property type="entry name" value="thiE"/>
    <property type="match status" value="1"/>
</dbReference>
<dbReference type="EC" id="2.5.1.3" evidence="9"/>
<evidence type="ECO:0000256" key="5">
    <source>
        <dbReference type="ARBA" id="ARBA00022977"/>
    </source>
</evidence>
<dbReference type="KEGG" id="ipo:Ilyop_1186"/>
<feature type="binding site" evidence="9">
    <location>
        <position position="112"/>
    </location>
    <ligand>
        <name>4-amino-2-methyl-5-(diphosphooxymethyl)pyrimidine</name>
        <dbReference type="ChEBI" id="CHEBI:57841"/>
    </ligand>
</feature>
<evidence type="ECO:0000256" key="9">
    <source>
        <dbReference type="HAMAP-Rule" id="MF_00097"/>
    </source>
</evidence>
<keyword evidence="2 9" id="KW-0808">Transferase</keyword>
<dbReference type="GO" id="GO:0005737">
    <property type="term" value="C:cytoplasm"/>
    <property type="evidence" value="ECO:0007669"/>
    <property type="project" value="TreeGrafter"/>
</dbReference>
<evidence type="ECO:0000313" key="13">
    <source>
        <dbReference type="EMBL" id="ADO82967.1"/>
    </source>
</evidence>
<organism evidence="13 14">
    <name type="scientific">Ilyobacter polytropus (strain ATCC 51220 / DSM 2926 / LMG 16218 / CuHBu1)</name>
    <dbReference type="NCBI Taxonomy" id="572544"/>
    <lineage>
        <taxon>Bacteria</taxon>
        <taxon>Fusobacteriati</taxon>
        <taxon>Fusobacteriota</taxon>
        <taxon>Fusobacteriia</taxon>
        <taxon>Fusobacteriales</taxon>
        <taxon>Fusobacteriaceae</taxon>
        <taxon>Ilyobacter</taxon>
    </lineage>
</organism>
<dbReference type="Pfam" id="PF02581">
    <property type="entry name" value="TMP-TENI"/>
    <property type="match status" value="1"/>
</dbReference>
<dbReference type="GO" id="GO:0000287">
    <property type="term" value="F:magnesium ion binding"/>
    <property type="evidence" value="ECO:0007669"/>
    <property type="project" value="UniProtKB-UniRule"/>
</dbReference>
<keyword evidence="4 9" id="KW-0460">Magnesium</keyword>
<sequence>MRSRITIPTGLYGITGEAFSNGKSNLQCVESMIKAGIKIIQYREKDKPLRDKINDIKKIRELCRENEVLFIINDHVDMAILVDADGVHVGQEDMHPSDVRQLIGPDKIIGLSTHSQEEGLACLEEDIDYIGVGPVFPTTTKDRKAVGLEYLDFAVKNLDIPFVAIGGIKEHNIETILEAGAKRICLVSEIIGAKDITKKIQKLNQIIEKKY</sequence>
<comment type="cofactor">
    <cofactor evidence="9">
        <name>Mg(2+)</name>
        <dbReference type="ChEBI" id="CHEBI:18420"/>
    </cofactor>
    <text evidence="9">Binds 1 Mg(2+) ion per subunit.</text>
</comment>
<name>E3H8I5_ILYPC</name>
<feature type="binding site" evidence="9">
    <location>
        <begin position="187"/>
        <end position="188"/>
    </location>
    <ligand>
        <name>2-[(2R,5Z)-2-carboxy-4-methylthiazol-5(2H)-ylidene]ethyl phosphate</name>
        <dbReference type="ChEBI" id="CHEBI:62899"/>
    </ligand>
</feature>
<comment type="pathway">
    <text evidence="1 9 11">Cofactor biosynthesis; thiamine diphosphate biosynthesis; thiamine phosphate from 4-amino-2-methyl-5-diphosphomethylpyrimidine and 4-methyl-5-(2-phosphoethyl)-thiazole: step 1/1.</text>
</comment>
<keyword evidence="14" id="KW-1185">Reference proteome</keyword>
<dbReference type="RefSeq" id="WP_013387634.1">
    <property type="nucleotide sequence ID" value="NC_014632.1"/>
</dbReference>
<evidence type="ECO:0000256" key="4">
    <source>
        <dbReference type="ARBA" id="ARBA00022842"/>
    </source>
</evidence>
<dbReference type="AlphaFoldDB" id="E3H8I5"/>
<accession>E3H8I5</accession>
<keyword evidence="3 9" id="KW-0479">Metal-binding</keyword>
<dbReference type="UniPathway" id="UPA00060">
    <property type="reaction ID" value="UER00141"/>
</dbReference>
<proteinExistence type="inferred from homology"/>
<dbReference type="STRING" id="572544.Ilyop_1186"/>
<dbReference type="PANTHER" id="PTHR20857">
    <property type="entry name" value="THIAMINE-PHOSPHATE PYROPHOSPHORYLASE"/>
    <property type="match status" value="1"/>
</dbReference>
<comment type="similarity">
    <text evidence="9 10">Belongs to the thiamine-phosphate synthase family.</text>
</comment>
<evidence type="ECO:0000256" key="10">
    <source>
        <dbReference type="RuleBase" id="RU003826"/>
    </source>
</evidence>
<evidence type="ECO:0000256" key="3">
    <source>
        <dbReference type="ARBA" id="ARBA00022723"/>
    </source>
</evidence>
<feature type="binding site" evidence="9">
    <location>
        <position position="167"/>
    </location>
    <ligand>
        <name>2-[(2R,5Z)-2-carboxy-4-methylthiazol-5(2H)-ylidene]ethyl phosphate</name>
        <dbReference type="ChEBI" id="CHEBI:62899"/>
    </ligand>
</feature>
<evidence type="ECO:0000256" key="6">
    <source>
        <dbReference type="ARBA" id="ARBA00047334"/>
    </source>
</evidence>
<keyword evidence="5 9" id="KW-0784">Thiamine biosynthesis</keyword>
<dbReference type="OrthoDB" id="9812206at2"/>
<feature type="binding site" evidence="9">
    <location>
        <begin position="138"/>
        <end position="140"/>
    </location>
    <ligand>
        <name>2-[(2R,5Z)-2-carboxy-4-methylthiazol-5(2H)-ylidene]ethyl phosphate</name>
        <dbReference type="ChEBI" id="CHEBI:62899"/>
    </ligand>
</feature>
<dbReference type="GO" id="GO:0009228">
    <property type="term" value="P:thiamine biosynthetic process"/>
    <property type="evidence" value="ECO:0007669"/>
    <property type="project" value="UniProtKB-KW"/>
</dbReference>
<comment type="catalytic activity">
    <reaction evidence="7 9 10">
        <text>2-(2-carboxy-4-methylthiazol-5-yl)ethyl phosphate + 4-amino-2-methyl-5-(diphosphooxymethyl)pyrimidine + 2 H(+) = thiamine phosphate + CO2 + diphosphate</text>
        <dbReference type="Rhea" id="RHEA:47848"/>
        <dbReference type="ChEBI" id="CHEBI:15378"/>
        <dbReference type="ChEBI" id="CHEBI:16526"/>
        <dbReference type="ChEBI" id="CHEBI:33019"/>
        <dbReference type="ChEBI" id="CHEBI:37575"/>
        <dbReference type="ChEBI" id="CHEBI:57841"/>
        <dbReference type="ChEBI" id="CHEBI:62890"/>
        <dbReference type="EC" id="2.5.1.3"/>
    </reaction>
</comment>
<protein>
    <recommendedName>
        <fullName evidence="9">Thiamine-phosphate synthase</fullName>
        <shortName evidence="9">TP synthase</shortName>
        <shortName evidence="9">TPS</shortName>
        <ecNumber evidence="9">2.5.1.3</ecNumber>
    </recommendedName>
    <alternativeName>
        <fullName evidence="9">Thiamine-phosphate pyrophosphorylase</fullName>
        <shortName evidence="9">TMP pyrophosphorylase</shortName>
        <shortName evidence="9">TMP-PPase</shortName>
    </alternativeName>
</protein>
<feature type="binding site" evidence="9">
    <location>
        <position position="74"/>
    </location>
    <ligand>
        <name>Mg(2+)</name>
        <dbReference type="ChEBI" id="CHEBI:18420"/>
    </ligand>
</feature>
<feature type="domain" description="Thiamine phosphate synthase/TenI" evidence="12">
    <location>
        <begin position="11"/>
        <end position="190"/>
    </location>
</feature>
<dbReference type="InterPro" id="IPR022998">
    <property type="entry name" value="ThiamineP_synth_TenI"/>
</dbReference>
<dbReference type="InterPro" id="IPR013785">
    <property type="entry name" value="Aldolase_TIM"/>
</dbReference>
<evidence type="ECO:0000256" key="8">
    <source>
        <dbReference type="ARBA" id="ARBA00047883"/>
    </source>
</evidence>
<dbReference type="GO" id="GO:0009229">
    <property type="term" value="P:thiamine diphosphate biosynthetic process"/>
    <property type="evidence" value="ECO:0007669"/>
    <property type="project" value="UniProtKB-UniRule"/>
</dbReference>
<dbReference type="PANTHER" id="PTHR20857:SF15">
    <property type="entry name" value="THIAMINE-PHOSPHATE SYNTHASE"/>
    <property type="match status" value="1"/>
</dbReference>
<dbReference type="CDD" id="cd00564">
    <property type="entry name" value="TMP_TenI"/>
    <property type="match status" value="1"/>
</dbReference>
<feature type="binding site" evidence="9">
    <location>
        <position position="73"/>
    </location>
    <ligand>
        <name>4-amino-2-methyl-5-(diphosphooxymethyl)pyrimidine</name>
        <dbReference type="ChEBI" id="CHEBI:57841"/>
    </ligand>
</feature>
<evidence type="ECO:0000313" key="14">
    <source>
        <dbReference type="Proteomes" id="UP000006875"/>
    </source>
</evidence>
<dbReference type="Gene3D" id="3.20.20.70">
    <property type="entry name" value="Aldolase class I"/>
    <property type="match status" value="1"/>
</dbReference>
<dbReference type="SUPFAM" id="SSF51391">
    <property type="entry name" value="Thiamin phosphate synthase"/>
    <property type="match status" value="1"/>
</dbReference>
<dbReference type="FunFam" id="3.20.20.70:FF:000096">
    <property type="entry name" value="Thiamine-phosphate synthase"/>
    <property type="match status" value="1"/>
</dbReference>
<comment type="catalytic activity">
    <reaction evidence="8 9 10">
        <text>2-[(2R,5Z)-2-carboxy-4-methylthiazol-5(2H)-ylidene]ethyl phosphate + 4-amino-2-methyl-5-(diphosphooxymethyl)pyrimidine + 2 H(+) = thiamine phosphate + CO2 + diphosphate</text>
        <dbReference type="Rhea" id="RHEA:47844"/>
        <dbReference type="ChEBI" id="CHEBI:15378"/>
        <dbReference type="ChEBI" id="CHEBI:16526"/>
        <dbReference type="ChEBI" id="CHEBI:33019"/>
        <dbReference type="ChEBI" id="CHEBI:37575"/>
        <dbReference type="ChEBI" id="CHEBI:57841"/>
        <dbReference type="ChEBI" id="CHEBI:62899"/>
        <dbReference type="EC" id="2.5.1.3"/>
    </reaction>
</comment>
<evidence type="ECO:0000256" key="1">
    <source>
        <dbReference type="ARBA" id="ARBA00005165"/>
    </source>
</evidence>